<evidence type="ECO:0000313" key="4">
    <source>
        <dbReference type="Proteomes" id="UP000246483"/>
    </source>
</evidence>
<dbReference type="InterPro" id="IPR038404">
    <property type="entry name" value="TRAP_DctP_sf"/>
</dbReference>
<name>A0A317RBM1_9BURK</name>
<dbReference type="PANTHER" id="PTHR33376:SF15">
    <property type="entry name" value="BLL6794 PROTEIN"/>
    <property type="match status" value="1"/>
</dbReference>
<proteinExistence type="predicted"/>
<dbReference type="Gene3D" id="3.40.190.170">
    <property type="entry name" value="Bacterial extracellular solute-binding protein, family 7"/>
    <property type="match status" value="1"/>
</dbReference>
<evidence type="ECO:0000256" key="1">
    <source>
        <dbReference type="ARBA" id="ARBA00022729"/>
    </source>
</evidence>
<dbReference type="EMBL" id="QGUB01000007">
    <property type="protein sequence ID" value="PWW44609.1"/>
    <property type="molecule type" value="Genomic_DNA"/>
</dbReference>
<feature type="signal peptide" evidence="2">
    <location>
        <begin position="1"/>
        <end position="19"/>
    </location>
</feature>
<dbReference type="InterPro" id="IPR018389">
    <property type="entry name" value="DctP_fam"/>
</dbReference>
<keyword evidence="1 2" id="KW-0732">Signal</keyword>
<dbReference type="CDD" id="cd13665">
    <property type="entry name" value="PBP2_TRAP_Dctp3_4"/>
    <property type="match status" value="1"/>
</dbReference>
<protein>
    <submittedName>
        <fullName evidence="3">TRAP-type C4-dicarboxylate transport system substrate-binding protein</fullName>
    </submittedName>
</protein>
<gene>
    <name evidence="3" type="ORF">DFR36_10775</name>
</gene>
<evidence type="ECO:0000313" key="3">
    <source>
        <dbReference type="EMBL" id="PWW44609.1"/>
    </source>
</evidence>
<dbReference type="GO" id="GO:0055085">
    <property type="term" value="P:transmembrane transport"/>
    <property type="evidence" value="ECO:0007669"/>
    <property type="project" value="InterPro"/>
</dbReference>
<feature type="chain" id="PRO_5016369980" evidence="2">
    <location>
        <begin position="20"/>
        <end position="342"/>
    </location>
</feature>
<dbReference type="RefSeq" id="WP_019374669.1">
    <property type="nucleotide sequence ID" value="NZ_ALEE01000602.1"/>
</dbReference>
<accession>A0A317RBM1</accession>
<keyword evidence="4" id="KW-1185">Reference proteome</keyword>
<dbReference type="Proteomes" id="UP000246483">
    <property type="component" value="Unassembled WGS sequence"/>
</dbReference>
<evidence type="ECO:0000256" key="2">
    <source>
        <dbReference type="SAM" id="SignalP"/>
    </source>
</evidence>
<organism evidence="3 4">
    <name type="scientific">Melaminivora alkalimesophila</name>
    <dbReference type="NCBI Taxonomy" id="1165852"/>
    <lineage>
        <taxon>Bacteria</taxon>
        <taxon>Pseudomonadati</taxon>
        <taxon>Pseudomonadota</taxon>
        <taxon>Betaproteobacteria</taxon>
        <taxon>Burkholderiales</taxon>
        <taxon>Comamonadaceae</taxon>
        <taxon>Melaminivora</taxon>
    </lineage>
</organism>
<dbReference type="AlphaFoldDB" id="A0A317RBM1"/>
<sequence length="342" mass="37347">MKQTLAAVAFATAALAAHAQQPIVLKVAHFWPPTAMSQQKVLEPWCAKIAKESNNQLQCQIYPAMQLGGTPAQLIQQAIDGVADVVWTLPGYTAGRFPSMEVMELPFLTKDAEGGSRAAWEIYEKYGQKDFAGVKPLAFNVHDRGHLHNNKRPITKVSDLKGLKMRAPTRLTNKMVAALGATPVGMPMPQVPDAVSKGVVDGYVLPWEVIPTMKLHEMTKYHSEINAPQPGLYTTLFTIAMNQAKYDSLPPELKKVIDANSGAEFSASIGRAWDASAPPARKQAEERGNQFNTIGAAEVEGFQKATARVTDDWIKEVTAKGYDGKAMVEDARALSAKYAERK</sequence>
<comment type="caution">
    <text evidence="3">The sequence shown here is derived from an EMBL/GenBank/DDBJ whole genome shotgun (WGS) entry which is preliminary data.</text>
</comment>
<dbReference type="NCBIfam" id="NF037995">
    <property type="entry name" value="TRAP_S1"/>
    <property type="match status" value="1"/>
</dbReference>
<reference evidence="3 4" key="1">
    <citation type="submission" date="2018-05" db="EMBL/GenBank/DDBJ databases">
        <title>Genomic Encyclopedia of Type Strains, Phase IV (KMG-IV): sequencing the most valuable type-strain genomes for metagenomic binning, comparative biology and taxonomic classification.</title>
        <authorList>
            <person name="Goeker M."/>
        </authorList>
    </citation>
    <scope>NUCLEOTIDE SEQUENCE [LARGE SCALE GENOMIC DNA]</scope>
    <source>
        <strain evidence="3 4">DSM 26006</strain>
    </source>
</reference>
<dbReference type="OrthoDB" id="9177965at2"/>
<dbReference type="Pfam" id="PF03480">
    <property type="entry name" value="DctP"/>
    <property type="match status" value="1"/>
</dbReference>
<dbReference type="PANTHER" id="PTHR33376">
    <property type="match status" value="1"/>
</dbReference>